<feature type="transmembrane region" description="Helical" evidence="1">
    <location>
        <begin position="141"/>
        <end position="164"/>
    </location>
</feature>
<accession>A0ABT1IBT3</accession>
<keyword evidence="1" id="KW-0812">Transmembrane</keyword>
<feature type="transmembrane region" description="Helical" evidence="1">
    <location>
        <begin position="242"/>
        <end position="260"/>
    </location>
</feature>
<proteinExistence type="predicted"/>
<dbReference type="Proteomes" id="UP001205185">
    <property type="component" value="Unassembled WGS sequence"/>
</dbReference>
<feature type="transmembrane region" description="Helical" evidence="1">
    <location>
        <begin position="111"/>
        <end position="135"/>
    </location>
</feature>
<keyword evidence="1" id="KW-1133">Transmembrane helix</keyword>
<gene>
    <name evidence="2" type="ORF">LV75_002599</name>
</gene>
<evidence type="ECO:0008006" key="4">
    <source>
        <dbReference type="Google" id="ProtNLM"/>
    </source>
</evidence>
<name>A0ABT1IBT3_9PSEU</name>
<evidence type="ECO:0000313" key="3">
    <source>
        <dbReference type="Proteomes" id="UP001205185"/>
    </source>
</evidence>
<dbReference type="EMBL" id="JAMTCO010000006">
    <property type="protein sequence ID" value="MCP2270098.1"/>
    <property type="molecule type" value="Genomic_DNA"/>
</dbReference>
<protein>
    <recommendedName>
        <fullName evidence="4">Peptide zinc metalloprotease protein</fullName>
    </recommendedName>
</protein>
<organism evidence="2 3">
    <name type="scientific">Actinokineospora diospyrosa</name>
    <dbReference type="NCBI Taxonomy" id="103728"/>
    <lineage>
        <taxon>Bacteria</taxon>
        <taxon>Bacillati</taxon>
        <taxon>Actinomycetota</taxon>
        <taxon>Actinomycetes</taxon>
        <taxon>Pseudonocardiales</taxon>
        <taxon>Pseudonocardiaceae</taxon>
        <taxon>Actinokineospora</taxon>
    </lineage>
</organism>
<feature type="transmembrane region" description="Helical" evidence="1">
    <location>
        <begin position="212"/>
        <end position="233"/>
    </location>
</feature>
<evidence type="ECO:0000313" key="2">
    <source>
        <dbReference type="EMBL" id="MCP2270098.1"/>
    </source>
</evidence>
<reference evidence="2 3" key="1">
    <citation type="submission" date="2022-06" db="EMBL/GenBank/DDBJ databases">
        <title>Genomic Encyclopedia of Archaeal and Bacterial Type Strains, Phase II (KMG-II): from individual species to whole genera.</title>
        <authorList>
            <person name="Goeker M."/>
        </authorList>
    </citation>
    <scope>NUCLEOTIDE SEQUENCE [LARGE SCALE GENOMIC DNA]</scope>
    <source>
        <strain evidence="2 3">DSM 44255</strain>
    </source>
</reference>
<feature type="transmembrane region" description="Helical" evidence="1">
    <location>
        <begin position="358"/>
        <end position="383"/>
    </location>
</feature>
<keyword evidence="1" id="KW-0472">Membrane</keyword>
<dbReference type="RefSeq" id="WP_253887086.1">
    <property type="nucleotide sequence ID" value="NZ_BAAAVB010000013.1"/>
</dbReference>
<keyword evidence="3" id="KW-1185">Reference proteome</keyword>
<evidence type="ECO:0000256" key="1">
    <source>
        <dbReference type="SAM" id="Phobius"/>
    </source>
</evidence>
<comment type="caution">
    <text evidence="2">The sequence shown here is derived from an EMBL/GenBank/DDBJ whole genome shotgun (WGS) entry which is preliminary data.</text>
</comment>
<feature type="transmembrane region" description="Helical" evidence="1">
    <location>
        <begin position="317"/>
        <end position="338"/>
    </location>
</feature>
<sequence>MTAPALDLDRPLALHPLTFHADGEEVTVGRADIGLFGVFPPDGAELVRKLADGVTPNAAAAWYAEEYGETVDIGEFLEILVEYEMLVGDGEVVAAVEPVRWRGLGRALFSWWAWAVYALVVLGGVAVMITVPGLAPHASNMFFTESLVVVQLALFFGQVPLILVHESFHALAGRRLGINSSLSIGRRFYFLVFETRMDGLVAVPRKQRYLPILAGLLADAVVLGLCALVAAVVGPEHLVGRVALAFAFITLLRAVWQFYFFLRTDLYYLVCTVLGCNDLQTVAGQMLRLKVAKLLRRNSTPVDESSWHPRDREVARWYVWLLVAGYAFLALSGLFALVPAAAHVVQVIATRLSGGPTALGLLDAALFLVLTIGPVIAAAVLAYRSRRA</sequence>